<feature type="compositionally biased region" description="Low complexity" evidence="1">
    <location>
        <begin position="96"/>
        <end position="111"/>
    </location>
</feature>
<evidence type="ECO:0000313" key="3">
    <source>
        <dbReference type="Proteomes" id="UP000028760"/>
    </source>
</evidence>
<feature type="compositionally biased region" description="Polar residues" evidence="1">
    <location>
        <begin position="8"/>
        <end position="22"/>
    </location>
</feature>
<dbReference type="Proteomes" id="UP000028760">
    <property type="component" value="Unassembled WGS sequence"/>
</dbReference>
<feature type="compositionally biased region" description="Basic and acidic residues" evidence="1">
    <location>
        <begin position="313"/>
        <end position="325"/>
    </location>
</feature>
<name>A0A087XNF4_POEFO</name>
<dbReference type="eggNOG" id="KOG4483">
    <property type="taxonomic scope" value="Eukaryota"/>
</dbReference>
<feature type="compositionally biased region" description="Basic and acidic residues" evidence="1">
    <location>
        <begin position="287"/>
        <end position="297"/>
    </location>
</feature>
<feature type="compositionally biased region" description="Basic and acidic residues" evidence="1">
    <location>
        <begin position="35"/>
        <end position="59"/>
    </location>
</feature>
<dbReference type="Gene3D" id="3.30.70.330">
    <property type="match status" value="1"/>
</dbReference>
<reference evidence="3" key="1">
    <citation type="submission" date="2013-10" db="EMBL/GenBank/DDBJ databases">
        <authorList>
            <person name="Schartl M."/>
            <person name="Warren W."/>
        </authorList>
    </citation>
    <scope>NUCLEOTIDE SEQUENCE [LARGE SCALE GENOMIC DNA]</scope>
    <source>
        <strain evidence="3">female</strain>
    </source>
</reference>
<accession>A0A087XNF4</accession>
<reference evidence="2" key="2">
    <citation type="submission" date="2025-08" db="UniProtKB">
        <authorList>
            <consortium name="Ensembl"/>
        </authorList>
    </citation>
    <scope>IDENTIFICATION</scope>
</reference>
<dbReference type="InterPro" id="IPR012677">
    <property type="entry name" value="Nucleotide-bd_a/b_plait_sf"/>
</dbReference>
<dbReference type="Ensembl" id="ENSPFOT00000007319.2">
    <property type="protein sequence ID" value="ENSPFOP00000007307.2"/>
    <property type="gene ID" value="ENSPFOG00000007379.2"/>
</dbReference>
<dbReference type="PANTHER" id="PTHR21678">
    <property type="entry name" value="GROWTH INHIBITION AND DIFFERENTIATION RELATED PROTEIN 88"/>
    <property type="match status" value="1"/>
</dbReference>
<dbReference type="OMA" id="YNMDRDD"/>
<feature type="region of interest" description="Disordered" evidence="1">
    <location>
        <begin position="1"/>
        <end position="125"/>
    </location>
</feature>
<reference evidence="2" key="3">
    <citation type="submission" date="2025-09" db="UniProtKB">
        <authorList>
            <consortium name="Ensembl"/>
        </authorList>
    </citation>
    <scope>IDENTIFICATION</scope>
</reference>
<organism evidence="2 3">
    <name type="scientific">Poecilia formosa</name>
    <name type="common">Amazon molly</name>
    <name type="synonym">Limia formosa</name>
    <dbReference type="NCBI Taxonomy" id="48698"/>
    <lineage>
        <taxon>Eukaryota</taxon>
        <taxon>Metazoa</taxon>
        <taxon>Chordata</taxon>
        <taxon>Craniata</taxon>
        <taxon>Vertebrata</taxon>
        <taxon>Euteleostomi</taxon>
        <taxon>Actinopterygii</taxon>
        <taxon>Neopterygii</taxon>
        <taxon>Teleostei</taxon>
        <taxon>Neoteleostei</taxon>
        <taxon>Acanthomorphata</taxon>
        <taxon>Ovalentaria</taxon>
        <taxon>Atherinomorphae</taxon>
        <taxon>Cyprinodontiformes</taxon>
        <taxon>Poeciliidae</taxon>
        <taxon>Poeciliinae</taxon>
        <taxon>Poecilia</taxon>
    </lineage>
</organism>
<feature type="compositionally biased region" description="Acidic residues" evidence="1">
    <location>
        <begin position="112"/>
        <end position="125"/>
    </location>
</feature>
<dbReference type="STRING" id="48698.ENSPFOP00000007307"/>
<feature type="region of interest" description="Disordered" evidence="1">
    <location>
        <begin position="287"/>
        <end position="325"/>
    </location>
</feature>
<protein>
    <submittedName>
        <fullName evidence="2">R3H domain and coiled-coil containing 1-like</fullName>
    </submittedName>
</protein>
<evidence type="ECO:0000313" key="2">
    <source>
        <dbReference type="Ensembl" id="ENSPFOP00000007307.2"/>
    </source>
</evidence>
<sequence length="325" mass="37120">EQKEACAPSQQTSTDACQSKRPNQALYVPKQRRQAAKDKTPTQGEDKPRPKPRYTDKARKNAKNRKDKANRGADAQSCDVQEEERLQDEQVTVNGQAEAEASSQQEPASSQDENEDSWETLFNDEGDCLDPHLLEELALSEGRKKKSKQEPRFDYYNMDMDDEDEIDLTEDELSHIVEIYDFPTEFKMEDLLRLFQCYQQRGFDIKWIDDSHALGLFSSPVAAREALRTKHPLMKLRPLSKSSNATKAKARSCSEDYLLPAKERPQTSAALARKLVIGALGVKSNLTKEQREAEKKKLQQAKECLSVRQKAQPRSEQREDAWEGK</sequence>
<keyword evidence="3" id="KW-1185">Reference proteome</keyword>
<proteinExistence type="predicted"/>
<dbReference type="AlphaFoldDB" id="A0A087XNF4"/>
<dbReference type="GeneTree" id="ENSGT00530000063711"/>
<dbReference type="PANTHER" id="PTHR21678:SF7">
    <property type="entry name" value="COILED-COIL DOMAIN-CONTAINING PROTEIN R3HCC1L"/>
    <property type="match status" value="1"/>
</dbReference>
<evidence type="ECO:0000256" key="1">
    <source>
        <dbReference type="SAM" id="MobiDB-lite"/>
    </source>
</evidence>
<dbReference type="EMBL" id="AYCK01013419">
    <property type="status" value="NOT_ANNOTATED_CDS"/>
    <property type="molecule type" value="Genomic_DNA"/>
</dbReference>
<dbReference type="InterPro" id="IPR039884">
    <property type="entry name" value="R3HC1/R3HCL"/>
</dbReference>